<keyword evidence="11" id="KW-1185">Reference proteome</keyword>
<feature type="signal peptide" evidence="7">
    <location>
        <begin position="1"/>
        <end position="19"/>
    </location>
</feature>
<dbReference type="InterPro" id="IPR007863">
    <property type="entry name" value="Peptidase_M16_C"/>
</dbReference>
<evidence type="ECO:0000256" key="3">
    <source>
        <dbReference type="ARBA" id="ARBA00022801"/>
    </source>
</evidence>
<accession>A0A6I6MI04</accession>
<dbReference type="EMBL" id="CP047045">
    <property type="protein sequence ID" value="QGZ93311.1"/>
    <property type="molecule type" value="Genomic_DNA"/>
</dbReference>
<feature type="domain" description="Peptidase M16 N-terminal" evidence="8">
    <location>
        <begin position="511"/>
        <end position="629"/>
    </location>
</feature>
<evidence type="ECO:0000256" key="7">
    <source>
        <dbReference type="SAM" id="SignalP"/>
    </source>
</evidence>
<name>A0A6I6MI04_9CAUL</name>
<dbReference type="AlphaFoldDB" id="A0A6I6MI04"/>
<dbReference type="Pfam" id="PF05193">
    <property type="entry name" value="Peptidase_M16_C"/>
    <property type="match status" value="2"/>
</dbReference>
<gene>
    <name evidence="10" type="ORF">DSM104635_00120</name>
</gene>
<feature type="domain" description="Peptidase M16 N-terminal" evidence="8">
    <location>
        <begin position="55"/>
        <end position="177"/>
    </location>
</feature>
<dbReference type="GO" id="GO:0006508">
    <property type="term" value="P:proteolysis"/>
    <property type="evidence" value="ECO:0007669"/>
    <property type="project" value="UniProtKB-KW"/>
</dbReference>
<evidence type="ECO:0000259" key="9">
    <source>
        <dbReference type="Pfam" id="PF05193"/>
    </source>
</evidence>
<dbReference type="SUPFAM" id="SSF63411">
    <property type="entry name" value="LuxS/MPP-like metallohydrolase"/>
    <property type="match status" value="4"/>
</dbReference>
<feature type="compositionally biased region" description="Basic and acidic residues" evidence="6">
    <location>
        <begin position="452"/>
        <end position="462"/>
    </location>
</feature>
<sequence>MRSFAAMVGALALAACATASVDGPASSAQPASVAELMQDVQLGYETFTLDNGLTVIVHEDRKAPVVAVASWFNVGSKDEPQGQTGFAHLFEHIMLFNGTEHIPNLIVPLREVGATNWNGTTWFDRTNYFETVPTQALDLALYIESERMGYLLGALTQTSLDAQRGIVQNEKRQGDNQPYGLSEYAQLEALFPDGHPYRHSTIGAMADLDQASLEDVRQWFRDNYGPNNAVLVLSGDIDIAEARPLVQRYFGAIPRGAQNVPADADVPTLPAAINEVLHDRVSNTRIERSWVVPGQGHADEVDLAIAGQVLGGLASSRLDRILVRDEQTAVAVTAGLQPFQRLSFFSVTVDVKPGQDADAVTRRLDEIMADFIANGPSEDEIQRVATTQIAQSTFAIEQIGGFTGATWVLADGQIMTGDPAYFRRNLLEYGEATPASVRAAMQRWLTRPAHTLRTEPGEREPYEESVATRRPPPDTSPPTAQPRDPMPAVGEIADLDFPSVERATLSNGIEVVYANRTSIPATLVAIDFDAGVAADPQGAFGTQRLMLAALDTGAGGRDAMQIAEQQERIGATIASAGTLDRTSVTLTALSANLPLALDLFSDIVIRPDFADAEVSRLRNQQLAAVSAELTQPNGLAQRALPPLIYGANHPYGRAASGVGTAESVGALDRNALVAFHQTWVRPETARIFVVSDRPLAEVRRLLDARFGQWRGSTTVAAGRKDFTAPIPEPRSRIIVVDRPQSPQSVIYAGNVLPISGTDDTLTLAAANEVLGNNFLSRLNTEIRERRGWSYGLGGNAQLREYRMPYIINAPVQSDRTGDSIRVLIEQINAFNGANGVTEAEHTRTINGNIRQLPGAFETAGAVLNALRQNDLYNRPDTYWESVAARYRAMTAANMDSAARAVVDPRRFVWVVVGDASVVRPQLEGLGLPIEVVQPAS</sequence>
<comment type="similarity">
    <text evidence="1">Belongs to the peptidase M16 family.</text>
</comment>
<dbReference type="Gene3D" id="3.30.830.10">
    <property type="entry name" value="Metalloenzyme, LuxS/M16 peptidase-like"/>
    <property type="match status" value="4"/>
</dbReference>
<feature type="domain" description="Peptidase M16 C-terminal" evidence="9">
    <location>
        <begin position="212"/>
        <end position="384"/>
    </location>
</feature>
<reference evidence="11" key="1">
    <citation type="submission" date="2019-12" db="EMBL/GenBank/DDBJ databases">
        <title>Complete genome of Terracaulis silvestris 0127_4.</title>
        <authorList>
            <person name="Vieira S."/>
            <person name="Riedel T."/>
            <person name="Sproer C."/>
            <person name="Pascual J."/>
            <person name="Boedeker C."/>
            <person name="Overmann J."/>
        </authorList>
    </citation>
    <scope>NUCLEOTIDE SEQUENCE [LARGE SCALE GENOMIC DNA]</scope>
    <source>
        <strain evidence="11">0127_4</strain>
    </source>
</reference>
<evidence type="ECO:0000259" key="8">
    <source>
        <dbReference type="Pfam" id="PF00675"/>
    </source>
</evidence>
<keyword evidence="4" id="KW-0862">Zinc</keyword>
<dbReference type="InterPro" id="IPR011765">
    <property type="entry name" value="Pept_M16_N"/>
</dbReference>
<evidence type="ECO:0000313" key="10">
    <source>
        <dbReference type="EMBL" id="QGZ93311.1"/>
    </source>
</evidence>
<keyword evidence="7" id="KW-0732">Signal</keyword>
<proteinExistence type="inferred from homology"/>
<dbReference type="GO" id="GO:0046872">
    <property type="term" value="F:metal ion binding"/>
    <property type="evidence" value="ECO:0007669"/>
    <property type="project" value="InterPro"/>
</dbReference>
<feature type="region of interest" description="Disordered" evidence="6">
    <location>
        <begin position="448"/>
        <end position="488"/>
    </location>
</feature>
<dbReference type="PANTHER" id="PTHR43690:SF17">
    <property type="entry name" value="PROTEIN YHJJ"/>
    <property type="match status" value="1"/>
</dbReference>
<dbReference type="InterPro" id="IPR050626">
    <property type="entry name" value="Peptidase_M16"/>
</dbReference>
<protein>
    <submittedName>
        <fullName evidence="10">Protease3</fullName>
    </submittedName>
</protein>
<dbReference type="PROSITE" id="PS51257">
    <property type="entry name" value="PROKAR_LIPOPROTEIN"/>
    <property type="match status" value="1"/>
</dbReference>
<dbReference type="GO" id="GO:0008237">
    <property type="term" value="F:metallopeptidase activity"/>
    <property type="evidence" value="ECO:0007669"/>
    <property type="project" value="UniProtKB-KW"/>
</dbReference>
<dbReference type="KEGG" id="tsv:DSM104635_00120"/>
<keyword evidence="2 10" id="KW-0645">Protease</keyword>
<keyword evidence="3" id="KW-0378">Hydrolase</keyword>
<dbReference type="Pfam" id="PF00675">
    <property type="entry name" value="Peptidase_M16"/>
    <property type="match status" value="2"/>
</dbReference>
<keyword evidence="5" id="KW-0482">Metalloprotease</keyword>
<evidence type="ECO:0000313" key="11">
    <source>
        <dbReference type="Proteomes" id="UP000431269"/>
    </source>
</evidence>
<dbReference type="InterPro" id="IPR011249">
    <property type="entry name" value="Metalloenz_LuxS/M16"/>
</dbReference>
<dbReference type="Proteomes" id="UP000431269">
    <property type="component" value="Chromosome"/>
</dbReference>
<evidence type="ECO:0000256" key="1">
    <source>
        <dbReference type="ARBA" id="ARBA00007261"/>
    </source>
</evidence>
<feature type="domain" description="Peptidase M16 C-terminal" evidence="9">
    <location>
        <begin position="667"/>
        <end position="846"/>
    </location>
</feature>
<evidence type="ECO:0000256" key="5">
    <source>
        <dbReference type="ARBA" id="ARBA00023049"/>
    </source>
</evidence>
<dbReference type="RefSeq" id="WP_158764319.1">
    <property type="nucleotide sequence ID" value="NZ_CP047045.1"/>
</dbReference>
<evidence type="ECO:0000256" key="6">
    <source>
        <dbReference type="SAM" id="MobiDB-lite"/>
    </source>
</evidence>
<evidence type="ECO:0000256" key="2">
    <source>
        <dbReference type="ARBA" id="ARBA00022670"/>
    </source>
</evidence>
<dbReference type="PANTHER" id="PTHR43690">
    <property type="entry name" value="NARDILYSIN"/>
    <property type="match status" value="1"/>
</dbReference>
<evidence type="ECO:0000256" key="4">
    <source>
        <dbReference type="ARBA" id="ARBA00022833"/>
    </source>
</evidence>
<organism evidence="10 11">
    <name type="scientific">Terricaulis silvestris</name>
    <dbReference type="NCBI Taxonomy" id="2686094"/>
    <lineage>
        <taxon>Bacteria</taxon>
        <taxon>Pseudomonadati</taxon>
        <taxon>Pseudomonadota</taxon>
        <taxon>Alphaproteobacteria</taxon>
        <taxon>Caulobacterales</taxon>
        <taxon>Caulobacteraceae</taxon>
        <taxon>Terricaulis</taxon>
    </lineage>
</organism>
<feature type="chain" id="PRO_5026006497" evidence="7">
    <location>
        <begin position="20"/>
        <end position="936"/>
    </location>
</feature>